<reference evidence="2" key="1">
    <citation type="journal article" date="2024" name="Proc. Natl. Acad. Sci. U.S.A.">
        <title>Extraordinary preservation of gene collinearity over three hundred million years revealed in homosporous lycophytes.</title>
        <authorList>
            <person name="Li C."/>
            <person name="Wickell D."/>
            <person name="Kuo L.Y."/>
            <person name="Chen X."/>
            <person name="Nie B."/>
            <person name="Liao X."/>
            <person name="Peng D."/>
            <person name="Ji J."/>
            <person name="Jenkins J."/>
            <person name="Williams M."/>
            <person name="Shu S."/>
            <person name="Plott C."/>
            <person name="Barry K."/>
            <person name="Rajasekar S."/>
            <person name="Grimwood J."/>
            <person name="Han X."/>
            <person name="Sun S."/>
            <person name="Hou Z."/>
            <person name="He W."/>
            <person name="Dai G."/>
            <person name="Sun C."/>
            <person name="Schmutz J."/>
            <person name="Leebens-Mack J.H."/>
            <person name="Li F.W."/>
            <person name="Wang L."/>
        </authorList>
    </citation>
    <scope>NUCLEOTIDE SEQUENCE [LARGE SCALE GENOMIC DNA]</scope>
    <source>
        <strain evidence="2">cv. PW_Plant_1</strain>
    </source>
</reference>
<protein>
    <submittedName>
        <fullName evidence="1">Uncharacterized protein</fullName>
    </submittedName>
</protein>
<evidence type="ECO:0000313" key="2">
    <source>
        <dbReference type="Proteomes" id="UP001162992"/>
    </source>
</evidence>
<dbReference type="Proteomes" id="UP001162992">
    <property type="component" value="Chromosome 2"/>
</dbReference>
<sequence length="122" mass="13730">MLIRVETKSYHVHKPISHVLPTAVVRFQQQGLGRPSTGFSGLGARHRRGLQLHHRFQQQGSARPSTHPSFQRTMHRQAVVVRYFQPHHPISESAPNRAFNSACSGIFRALEGSSRFQRPSGA</sequence>
<comment type="caution">
    <text evidence="1">The sequence shown here is derived from an EMBL/GenBank/DDBJ whole genome shotgun (WGS) entry which is preliminary data.</text>
</comment>
<accession>A0ACC2EKV0</accession>
<keyword evidence="2" id="KW-1185">Reference proteome</keyword>
<evidence type="ECO:0000313" key="1">
    <source>
        <dbReference type="EMBL" id="KAJ7567239.1"/>
    </source>
</evidence>
<dbReference type="EMBL" id="CM055093">
    <property type="protein sequence ID" value="KAJ7567239.1"/>
    <property type="molecule type" value="Genomic_DNA"/>
</dbReference>
<organism evidence="1 2">
    <name type="scientific">Diphasiastrum complanatum</name>
    <name type="common">Issler's clubmoss</name>
    <name type="synonym">Lycopodium complanatum</name>
    <dbReference type="NCBI Taxonomy" id="34168"/>
    <lineage>
        <taxon>Eukaryota</taxon>
        <taxon>Viridiplantae</taxon>
        <taxon>Streptophyta</taxon>
        <taxon>Embryophyta</taxon>
        <taxon>Tracheophyta</taxon>
        <taxon>Lycopodiopsida</taxon>
        <taxon>Lycopodiales</taxon>
        <taxon>Lycopodiaceae</taxon>
        <taxon>Lycopodioideae</taxon>
        <taxon>Diphasiastrum</taxon>
    </lineage>
</organism>
<name>A0ACC2EKV0_DIPCM</name>
<proteinExistence type="predicted"/>
<gene>
    <name evidence="1" type="ORF">O6H91_02G138200</name>
</gene>